<dbReference type="Gene3D" id="3.30.420.40">
    <property type="match status" value="2"/>
</dbReference>
<keyword evidence="3" id="KW-1185">Reference proteome</keyword>
<organism evidence="2 3">
    <name type="scientific">Luteitalea pratensis</name>
    <dbReference type="NCBI Taxonomy" id="1855912"/>
    <lineage>
        <taxon>Bacteria</taxon>
        <taxon>Pseudomonadati</taxon>
        <taxon>Acidobacteriota</taxon>
        <taxon>Vicinamibacteria</taxon>
        <taxon>Vicinamibacterales</taxon>
        <taxon>Vicinamibacteraceae</taxon>
        <taxon>Luteitalea</taxon>
    </lineage>
</organism>
<dbReference type="InterPro" id="IPR000905">
    <property type="entry name" value="Gcp-like_dom"/>
</dbReference>
<sequence length="242" mass="24634">MLVLALDSSTRTGSIALARDGHVLASRIGDAAVRQAVRLPGDVVALLSSHGHGLADVDLFAAAAGPGGFTGLRVGLATIQGLAMALDRRVFVASTLDLLALAGHAAAPHTRWIGVWMHGMRGEVFTALYQPSAVGAGVVPVVPAFVGTPDEAADTWAGVGPDNRIAVIGDAWPEASAALLARFGDALEPVVAPPLAEVLAIEAGHRIAEAVVPAAVRPAYVRRPDAVLTRLQAGLPVTGDVG</sequence>
<evidence type="ECO:0000259" key="1">
    <source>
        <dbReference type="Pfam" id="PF00814"/>
    </source>
</evidence>
<dbReference type="OrthoDB" id="9809995at2"/>
<protein>
    <submittedName>
        <fullName evidence="2">Universal bacterial protein YeaZ</fullName>
    </submittedName>
</protein>
<dbReference type="InterPro" id="IPR043129">
    <property type="entry name" value="ATPase_NBD"/>
</dbReference>
<feature type="domain" description="Gcp-like" evidence="1">
    <location>
        <begin position="37"/>
        <end position="129"/>
    </location>
</feature>
<dbReference type="InterPro" id="IPR022496">
    <property type="entry name" value="T6A_TsaB"/>
</dbReference>
<reference evidence="3" key="2">
    <citation type="submission" date="2016-04" db="EMBL/GenBank/DDBJ databases">
        <title>First Complete Genome Sequence of a Subdivision 6 Acidobacterium.</title>
        <authorList>
            <person name="Huang S."/>
            <person name="Vieira S."/>
            <person name="Bunk B."/>
            <person name="Riedel T."/>
            <person name="Sproeer C."/>
            <person name="Overmann J."/>
        </authorList>
    </citation>
    <scope>NUCLEOTIDE SEQUENCE [LARGE SCALE GENOMIC DNA]</scope>
    <source>
        <strain evidence="3">DSM 100886 HEG_-6_39</strain>
    </source>
</reference>
<dbReference type="EMBL" id="CP015136">
    <property type="protein sequence ID" value="AMY10311.1"/>
    <property type="molecule type" value="Genomic_DNA"/>
</dbReference>
<reference evidence="2 3" key="1">
    <citation type="journal article" date="2016" name="Genome Announc.">
        <title>First Complete Genome Sequence of a Subdivision 6 Acidobacterium Strain.</title>
        <authorList>
            <person name="Huang S."/>
            <person name="Vieira S."/>
            <person name="Bunk B."/>
            <person name="Riedel T."/>
            <person name="Sproer C."/>
            <person name="Overmann J."/>
        </authorList>
    </citation>
    <scope>NUCLEOTIDE SEQUENCE [LARGE SCALE GENOMIC DNA]</scope>
    <source>
        <strain evidence="3">DSM 100886 HEG_-6_39</strain>
    </source>
</reference>
<name>A0A143PPG1_LUTPR</name>
<dbReference type="RefSeq" id="WP_110171961.1">
    <property type="nucleotide sequence ID" value="NZ_CP015136.1"/>
</dbReference>
<gene>
    <name evidence="2" type="ORF">LuPra_03541</name>
</gene>
<evidence type="ECO:0000313" key="2">
    <source>
        <dbReference type="EMBL" id="AMY10311.1"/>
    </source>
</evidence>
<dbReference type="KEGG" id="abac:LuPra_03541"/>
<accession>A0A143PPG1</accession>
<evidence type="ECO:0000313" key="3">
    <source>
        <dbReference type="Proteomes" id="UP000076079"/>
    </source>
</evidence>
<dbReference type="Pfam" id="PF00814">
    <property type="entry name" value="TsaD"/>
    <property type="match status" value="1"/>
</dbReference>
<dbReference type="Proteomes" id="UP000076079">
    <property type="component" value="Chromosome"/>
</dbReference>
<dbReference type="STRING" id="1855912.LuPra_03541"/>
<proteinExistence type="predicted"/>
<dbReference type="AlphaFoldDB" id="A0A143PPG1"/>
<dbReference type="GO" id="GO:0002949">
    <property type="term" value="P:tRNA threonylcarbamoyladenosine modification"/>
    <property type="evidence" value="ECO:0007669"/>
    <property type="project" value="InterPro"/>
</dbReference>
<dbReference type="NCBIfam" id="TIGR03725">
    <property type="entry name" value="T6A_YeaZ"/>
    <property type="match status" value="1"/>
</dbReference>
<dbReference type="SUPFAM" id="SSF53067">
    <property type="entry name" value="Actin-like ATPase domain"/>
    <property type="match status" value="2"/>
</dbReference>